<gene>
    <name evidence="2" type="ORF">L3X38_004215</name>
</gene>
<dbReference type="EMBL" id="JAJFAZ020000001">
    <property type="protein sequence ID" value="KAI5351324.1"/>
    <property type="molecule type" value="Genomic_DNA"/>
</dbReference>
<keyword evidence="3" id="KW-1185">Reference proteome</keyword>
<name>A0AAD4ZNJ9_PRUDU</name>
<evidence type="ECO:0000313" key="2">
    <source>
        <dbReference type="EMBL" id="KAI5351324.1"/>
    </source>
</evidence>
<accession>A0AAD4ZNJ9</accession>
<evidence type="ECO:0000313" key="3">
    <source>
        <dbReference type="Proteomes" id="UP001054821"/>
    </source>
</evidence>
<dbReference type="Proteomes" id="UP001054821">
    <property type="component" value="Chromosome 1"/>
</dbReference>
<comment type="caution">
    <text evidence="2">The sequence shown here is derived from an EMBL/GenBank/DDBJ whole genome shotgun (WGS) entry which is preliminary data.</text>
</comment>
<dbReference type="AlphaFoldDB" id="A0AAD4ZNJ9"/>
<dbReference type="InterPro" id="IPR002156">
    <property type="entry name" value="RNaseH_domain"/>
</dbReference>
<dbReference type="GO" id="GO:0003676">
    <property type="term" value="F:nucleic acid binding"/>
    <property type="evidence" value="ECO:0007669"/>
    <property type="project" value="InterPro"/>
</dbReference>
<protein>
    <recommendedName>
        <fullName evidence="1">RNase H type-1 domain-containing protein</fullName>
    </recommendedName>
</protein>
<dbReference type="GO" id="GO:0004523">
    <property type="term" value="F:RNA-DNA hybrid ribonuclease activity"/>
    <property type="evidence" value="ECO:0007669"/>
    <property type="project" value="InterPro"/>
</dbReference>
<dbReference type="InterPro" id="IPR036397">
    <property type="entry name" value="RNaseH_sf"/>
</dbReference>
<sequence length="123" mass="13963">MGHGEHKLCERVWDEYGLLVSAGGIGDLKCCLVLMVETEAVHMTFMACTEKQYSRVVLESDSTMIIGIVRGEETVDMKVESIIFDIRQLTRRLEQVCFSFTKWWGNHADHEVAAFVTRKGGYS</sequence>
<dbReference type="Pfam" id="PF13456">
    <property type="entry name" value="RVT_3"/>
    <property type="match status" value="1"/>
</dbReference>
<organism evidence="2 3">
    <name type="scientific">Prunus dulcis</name>
    <name type="common">Almond</name>
    <name type="synonym">Amygdalus dulcis</name>
    <dbReference type="NCBI Taxonomy" id="3755"/>
    <lineage>
        <taxon>Eukaryota</taxon>
        <taxon>Viridiplantae</taxon>
        <taxon>Streptophyta</taxon>
        <taxon>Embryophyta</taxon>
        <taxon>Tracheophyta</taxon>
        <taxon>Spermatophyta</taxon>
        <taxon>Magnoliopsida</taxon>
        <taxon>eudicotyledons</taxon>
        <taxon>Gunneridae</taxon>
        <taxon>Pentapetalae</taxon>
        <taxon>rosids</taxon>
        <taxon>fabids</taxon>
        <taxon>Rosales</taxon>
        <taxon>Rosaceae</taxon>
        <taxon>Amygdaloideae</taxon>
        <taxon>Amygdaleae</taxon>
        <taxon>Prunus</taxon>
    </lineage>
</organism>
<proteinExistence type="predicted"/>
<evidence type="ECO:0000259" key="1">
    <source>
        <dbReference type="Pfam" id="PF13456"/>
    </source>
</evidence>
<reference evidence="2 3" key="1">
    <citation type="journal article" date="2022" name="G3 (Bethesda)">
        <title>Whole-genome sequence and methylome profiling of the almond [Prunus dulcis (Mill.) D.A. Webb] cultivar 'Nonpareil'.</title>
        <authorList>
            <person name="D'Amico-Willman K.M."/>
            <person name="Ouma W.Z."/>
            <person name="Meulia T."/>
            <person name="Sideli G.M."/>
            <person name="Gradziel T.M."/>
            <person name="Fresnedo-Ramirez J."/>
        </authorList>
    </citation>
    <scope>NUCLEOTIDE SEQUENCE [LARGE SCALE GENOMIC DNA]</scope>
    <source>
        <strain evidence="2">Clone GOH B32 T37-40</strain>
    </source>
</reference>
<dbReference type="Gene3D" id="3.30.420.10">
    <property type="entry name" value="Ribonuclease H-like superfamily/Ribonuclease H"/>
    <property type="match status" value="1"/>
</dbReference>
<feature type="domain" description="RNase H type-1" evidence="1">
    <location>
        <begin position="31"/>
        <end position="113"/>
    </location>
</feature>